<dbReference type="RefSeq" id="WP_018449690.1">
    <property type="nucleotide sequence ID" value="NZ_AP019827.1"/>
</dbReference>
<accession>A0A510JP25</accession>
<dbReference type="EMBL" id="AP019827">
    <property type="protein sequence ID" value="BBM41112.1"/>
    <property type="molecule type" value="Genomic_DNA"/>
</dbReference>
<evidence type="ECO:0008006" key="3">
    <source>
        <dbReference type="Google" id="ProtNLM"/>
    </source>
</evidence>
<dbReference type="KEGG" id="lsz:JCM16776_1333"/>
<dbReference type="OrthoDB" id="79481at2"/>
<protein>
    <recommendedName>
        <fullName evidence="3">DKNYY family protein</fullName>
    </recommendedName>
</protein>
<gene>
    <name evidence="1" type="ORF">JCM16776_1333</name>
</gene>
<name>A0A510JP25_9FUSO</name>
<dbReference type="STRING" id="1122172.GCA_000373045_00077"/>
<keyword evidence="2" id="KW-1185">Reference proteome</keyword>
<sequence>MKKNILKVLLFLVLANVGFGDIIQILGDSYSIYKGNVYYGNKILEGANPKTAELIGFSLLKDDKNVYYMGEKVKDVKIKNFEKLGKNYWKNDNKIYYRDKRIENADIMSFKVLNEYFAKDKNNVYIGNSSIGLWKLDKIENPETFEFLSDTVNTDSFYGKDKYNVYYVNRIFLSSFGTYTWIGFKVEGINKDKVKFLNKKFIKDDKNIYFEGKILEDVDYNTFAVLPNGNGKDKNRSYEYLTKDEWKWF</sequence>
<evidence type="ECO:0000313" key="1">
    <source>
        <dbReference type="EMBL" id="BBM41112.1"/>
    </source>
</evidence>
<dbReference type="Pfam" id="PF13644">
    <property type="entry name" value="DKNYY"/>
    <property type="match status" value="2"/>
</dbReference>
<dbReference type="Proteomes" id="UP000322617">
    <property type="component" value="Chromosome"/>
</dbReference>
<evidence type="ECO:0000313" key="2">
    <source>
        <dbReference type="Proteomes" id="UP000322617"/>
    </source>
</evidence>
<proteinExistence type="predicted"/>
<dbReference type="InterPro" id="IPR027375">
    <property type="entry name" value="DKNYY"/>
</dbReference>
<dbReference type="AlphaFoldDB" id="A0A510JP25"/>
<organism evidence="1 2">
    <name type="scientific">Leptotrichia shahii</name>
    <dbReference type="NCBI Taxonomy" id="157691"/>
    <lineage>
        <taxon>Bacteria</taxon>
        <taxon>Fusobacteriati</taxon>
        <taxon>Fusobacteriota</taxon>
        <taxon>Fusobacteriia</taxon>
        <taxon>Fusobacteriales</taxon>
        <taxon>Leptotrichiaceae</taxon>
        <taxon>Leptotrichia</taxon>
    </lineage>
</organism>
<reference evidence="1 2" key="1">
    <citation type="submission" date="2019-07" db="EMBL/GenBank/DDBJ databases">
        <title>Complete Genome Sequence of Leptotrichia shahii Strain JCM 16776.</title>
        <authorList>
            <person name="Watanabe S."/>
            <person name="Cui L."/>
        </authorList>
    </citation>
    <scope>NUCLEOTIDE SEQUENCE [LARGE SCALE GENOMIC DNA]</scope>
    <source>
        <strain evidence="1 2">JCM16776</strain>
    </source>
</reference>